<dbReference type="GeneTree" id="ENSGT00860000135570"/>
<dbReference type="Proteomes" id="UP000233200">
    <property type="component" value="Unplaced"/>
</dbReference>
<feature type="compositionally biased region" description="Low complexity" evidence="1">
    <location>
        <begin position="10"/>
        <end position="20"/>
    </location>
</feature>
<evidence type="ECO:0000256" key="1">
    <source>
        <dbReference type="SAM" id="MobiDB-lite"/>
    </source>
</evidence>
<organism evidence="2 3">
    <name type="scientific">Rhinopithecus roxellana</name>
    <name type="common">Golden snub-nosed monkey</name>
    <name type="synonym">Pygathrix roxellana</name>
    <dbReference type="NCBI Taxonomy" id="61622"/>
    <lineage>
        <taxon>Eukaryota</taxon>
        <taxon>Metazoa</taxon>
        <taxon>Chordata</taxon>
        <taxon>Craniata</taxon>
        <taxon>Vertebrata</taxon>
        <taxon>Euteleostomi</taxon>
        <taxon>Mammalia</taxon>
        <taxon>Eutheria</taxon>
        <taxon>Euarchontoglires</taxon>
        <taxon>Primates</taxon>
        <taxon>Haplorrhini</taxon>
        <taxon>Catarrhini</taxon>
        <taxon>Cercopithecidae</taxon>
        <taxon>Colobinae</taxon>
        <taxon>Rhinopithecus</taxon>
    </lineage>
</organism>
<evidence type="ECO:0000313" key="3">
    <source>
        <dbReference type="Proteomes" id="UP000233200"/>
    </source>
</evidence>
<dbReference type="Ensembl" id="ENSRROT00000038297.1">
    <property type="protein sequence ID" value="ENSRROP00000014169.1"/>
    <property type="gene ID" value="ENSRROG00000031299.1"/>
</dbReference>
<protein>
    <submittedName>
        <fullName evidence="2">Uncharacterized protein</fullName>
    </submittedName>
</protein>
<sequence>MTVFRKGETRTQQTRGMTTTPKCFRPQEITIHVFAGGHTIFPYDLVQNDSSLPKSFFSNHDFPIYFGPTQSYSVWPIVSLPTTPGG</sequence>
<evidence type="ECO:0000313" key="2">
    <source>
        <dbReference type="Ensembl" id="ENSRROP00000014169.1"/>
    </source>
</evidence>
<keyword evidence="3" id="KW-1185">Reference proteome</keyword>
<dbReference type="AlphaFoldDB" id="A0A2K6PCF9"/>
<dbReference type="OMA" id="HTIFPYD"/>
<accession>A0A2K6PCF9</accession>
<feature type="region of interest" description="Disordered" evidence="1">
    <location>
        <begin position="1"/>
        <end position="20"/>
    </location>
</feature>
<proteinExistence type="predicted"/>
<reference evidence="2" key="1">
    <citation type="submission" date="2025-08" db="UniProtKB">
        <authorList>
            <consortium name="Ensembl"/>
        </authorList>
    </citation>
    <scope>IDENTIFICATION</scope>
</reference>
<reference evidence="2" key="2">
    <citation type="submission" date="2025-09" db="UniProtKB">
        <authorList>
            <consortium name="Ensembl"/>
        </authorList>
    </citation>
    <scope>IDENTIFICATION</scope>
</reference>
<name>A0A2K6PCF9_RHIRO</name>